<keyword evidence="5" id="KW-0547">Nucleotide-binding</keyword>
<dbReference type="InterPro" id="IPR019491">
    <property type="entry name" value="Lipoate_protein_ligase_C"/>
</dbReference>
<evidence type="ECO:0000256" key="3">
    <source>
        <dbReference type="ARBA" id="ARBA00012367"/>
    </source>
</evidence>
<dbReference type="CDD" id="cd16443">
    <property type="entry name" value="LplA"/>
    <property type="match status" value="1"/>
</dbReference>
<evidence type="ECO:0000256" key="2">
    <source>
        <dbReference type="ARBA" id="ARBA00005124"/>
    </source>
</evidence>
<dbReference type="Gene3D" id="3.30.390.50">
    <property type="entry name" value="CO dehydrogenase flavoprotein, C-terminal domain"/>
    <property type="match status" value="1"/>
</dbReference>
<dbReference type="InterPro" id="IPR004562">
    <property type="entry name" value="LipoylTrfase_LipoateP_Ligase"/>
</dbReference>
<dbReference type="InterPro" id="IPR004143">
    <property type="entry name" value="BPL_LPL_catalytic"/>
</dbReference>
<keyword evidence="4 9" id="KW-0436">Ligase</keyword>
<dbReference type="NCBIfam" id="TIGR00545">
    <property type="entry name" value="lipoyltrans"/>
    <property type="match status" value="1"/>
</dbReference>
<dbReference type="PANTHER" id="PTHR12561:SF3">
    <property type="entry name" value="LIPOYLTRANSFERASE 1, MITOCHONDRIAL"/>
    <property type="match status" value="1"/>
</dbReference>
<comment type="catalytic activity">
    <reaction evidence="7">
        <text>L-lysyl-[lipoyl-carrier protein] + (R)-lipoate + ATP = N(6)-[(R)-lipoyl]-L-lysyl-[lipoyl-carrier protein] + AMP + diphosphate + H(+)</text>
        <dbReference type="Rhea" id="RHEA:49288"/>
        <dbReference type="Rhea" id="RHEA-COMP:10500"/>
        <dbReference type="Rhea" id="RHEA-COMP:10502"/>
        <dbReference type="ChEBI" id="CHEBI:15378"/>
        <dbReference type="ChEBI" id="CHEBI:29969"/>
        <dbReference type="ChEBI" id="CHEBI:30616"/>
        <dbReference type="ChEBI" id="CHEBI:33019"/>
        <dbReference type="ChEBI" id="CHEBI:83088"/>
        <dbReference type="ChEBI" id="CHEBI:83099"/>
        <dbReference type="ChEBI" id="CHEBI:456215"/>
        <dbReference type="EC" id="6.3.1.20"/>
    </reaction>
</comment>
<dbReference type="Proteomes" id="UP000002333">
    <property type="component" value="Chromosome"/>
</dbReference>
<dbReference type="PANTHER" id="PTHR12561">
    <property type="entry name" value="LIPOATE-PROTEIN LIGASE"/>
    <property type="match status" value="1"/>
</dbReference>
<evidence type="ECO:0000256" key="7">
    <source>
        <dbReference type="ARBA" id="ARBA00048037"/>
    </source>
</evidence>
<comment type="pathway">
    <text evidence="1">Protein modification; protein lipoylation via exogenous pathway; protein N(6)-(lipoyl)lysine from lipoate: step 2/2.</text>
</comment>
<evidence type="ECO:0000256" key="1">
    <source>
        <dbReference type="ARBA" id="ARBA00005085"/>
    </source>
</evidence>
<dbReference type="RefSeq" id="WP_012720787.1">
    <property type="nucleotide sequence ID" value="NC_012658.1"/>
</dbReference>
<name>A0A3F2ZUU7_CLOB6</name>
<dbReference type="Gene3D" id="3.30.930.10">
    <property type="entry name" value="Bira Bifunctional Protein, Domain 2"/>
    <property type="match status" value="1"/>
</dbReference>
<keyword evidence="6" id="KW-0067">ATP-binding</keyword>
<accession>A0A3F2ZUU7</accession>
<dbReference type="SUPFAM" id="SSF82649">
    <property type="entry name" value="SufE/NifU"/>
    <property type="match status" value="1"/>
</dbReference>
<evidence type="ECO:0000313" key="10">
    <source>
        <dbReference type="Proteomes" id="UP000002333"/>
    </source>
</evidence>
<dbReference type="GO" id="GO:0009249">
    <property type="term" value="P:protein lipoylation"/>
    <property type="evidence" value="ECO:0007669"/>
    <property type="project" value="InterPro"/>
</dbReference>
<dbReference type="Pfam" id="PF10437">
    <property type="entry name" value="Lip_prot_lig_C"/>
    <property type="match status" value="1"/>
</dbReference>
<dbReference type="InterPro" id="IPR045864">
    <property type="entry name" value="aa-tRNA-synth_II/BPL/LPL"/>
</dbReference>
<dbReference type="GO" id="GO:0017118">
    <property type="term" value="F:lipoyltransferase activity"/>
    <property type="evidence" value="ECO:0007669"/>
    <property type="project" value="TreeGrafter"/>
</dbReference>
<dbReference type="FunFam" id="3.30.930.10:FF:000072">
    <property type="entry name" value="Lipoate--protein ligase"/>
    <property type="match status" value="1"/>
</dbReference>
<gene>
    <name evidence="9" type="ordered locus">CLJ_B1744</name>
</gene>
<dbReference type="Pfam" id="PF21948">
    <property type="entry name" value="LplA-B_cat"/>
    <property type="match status" value="1"/>
</dbReference>
<evidence type="ECO:0000256" key="6">
    <source>
        <dbReference type="ARBA" id="ARBA00022840"/>
    </source>
</evidence>
<sequence>MQFLINRSTNPFFNLALEEYLLRNVDIKEDYLLRNVDIKEDYFILWQNEPTIVIGKHQNTLKEINMNFVKDNNINVVRRNSGGGAVYHDLGNINFTFITKYNEKHLLDFKTFTNPVVYSLGKLNVKAELSGRNDILIDGRKISGNSQHIYKDRFLHHGTLLFNSELENLVKALNVDNDKILSKGIESIKSRVTNIKEHVKEDISMEKFKEILIENIFIWNKNSLKEYNLTNDHINDIEKLMEEKYMTWQWNYGHSPEFNYRNSKRFQGGKLEVLLNIVEGHINECKIYGDFLGLMDVSEIEKRIIGIKYGEEYIDEFLREIDIKKYFGTLCFDEIKSCFVEL</sequence>
<dbReference type="KEGG" id="cbi:CLJ_B1744"/>
<evidence type="ECO:0000313" key="9">
    <source>
        <dbReference type="EMBL" id="ACQ52889.1"/>
    </source>
</evidence>
<comment type="pathway">
    <text evidence="2">Protein modification; protein lipoylation via exogenous pathway; protein N(6)-(lipoyl)lysine from lipoate: step 1/2.</text>
</comment>
<dbReference type="EC" id="6.3.1.20" evidence="3"/>
<evidence type="ECO:0000256" key="4">
    <source>
        <dbReference type="ARBA" id="ARBA00022598"/>
    </source>
</evidence>
<dbReference type="AlphaFoldDB" id="A0A3F2ZUU7"/>
<dbReference type="GO" id="GO:0005737">
    <property type="term" value="C:cytoplasm"/>
    <property type="evidence" value="ECO:0007669"/>
    <property type="project" value="TreeGrafter"/>
</dbReference>
<evidence type="ECO:0000256" key="5">
    <source>
        <dbReference type="ARBA" id="ARBA00022741"/>
    </source>
</evidence>
<dbReference type="PROSITE" id="PS51733">
    <property type="entry name" value="BPL_LPL_CATALYTIC"/>
    <property type="match status" value="1"/>
</dbReference>
<protein>
    <recommendedName>
        <fullName evidence="3">lipoate--protein ligase</fullName>
        <ecNumber evidence="3">6.3.1.20</ecNumber>
    </recommendedName>
</protein>
<proteinExistence type="predicted"/>
<dbReference type="EMBL" id="CP001083">
    <property type="protein sequence ID" value="ACQ52889.1"/>
    <property type="molecule type" value="Genomic_DNA"/>
</dbReference>
<dbReference type="GO" id="GO:0016979">
    <property type="term" value="F:lipoate-protein ligase activity"/>
    <property type="evidence" value="ECO:0007669"/>
    <property type="project" value="UniProtKB-EC"/>
</dbReference>
<evidence type="ECO:0000259" key="8">
    <source>
        <dbReference type="PROSITE" id="PS51733"/>
    </source>
</evidence>
<reference evidence="10" key="2">
    <citation type="submission" date="2008-05" db="EMBL/GenBank/DDBJ databases">
        <title>Genome sequence of Clostridium botulinum Ba4 strain 657.</title>
        <authorList>
            <person name="Shrivastava S."/>
            <person name="Brown J.L."/>
            <person name="Bruce D."/>
            <person name="Detter C."/>
            <person name="Munk C."/>
            <person name="Smith L.A."/>
            <person name="Smith T.J."/>
            <person name="Sutton G."/>
            <person name="Brettin T.S."/>
        </authorList>
    </citation>
    <scope>NUCLEOTIDE SEQUENCE [LARGE SCALE GENOMIC DNA]</scope>
    <source>
        <strain evidence="10">657 / Type Ba4</strain>
    </source>
</reference>
<dbReference type="GO" id="GO:0005524">
    <property type="term" value="F:ATP binding"/>
    <property type="evidence" value="ECO:0007669"/>
    <property type="project" value="UniProtKB-KW"/>
</dbReference>
<feature type="domain" description="BPL/LPL catalytic" evidence="8">
    <location>
        <begin position="37"/>
        <end position="224"/>
    </location>
</feature>
<organism evidence="9 10">
    <name type="scientific">Clostridium botulinum (strain 657 / Type Ba4)</name>
    <dbReference type="NCBI Taxonomy" id="515621"/>
    <lineage>
        <taxon>Bacteria</taxon>
        <taxon>Bacillati</taxon>
        <taxon>Bacillota</taxon>
        <taxon>Clostridia</taxon>
        <taxon>Eubacteriales</taxon>
        <taxon>Clostridiaceae</taxon>
        <taxon>Clostridium</taxon>
    </lineage>
</organism>
<reference evidence="9 10" key="1">
    <citation type="journal article" date="2007" name="PLoS ONE">
        <title>Analysis of the neurotoxin complex genes in Clostridium botulinum A1-A4 and B1 strains: BoNT/A3, /Ba4 and /B1 clusters are located within plasmids.</title>
        <authorList>
            <person name="Smith T.J."/>
            <person name="Hill K.K."/>
            <person name="Foley B.T."/>
            <person name="Detter J.C."/>
            <person name="Munk A.C."/>
            <person name="Bruce D.C."/>
            <person name="Doggett N.A."/>
            <person name="Smith L.A."/>
            <person name="Marks J.D."/>
            <person name="Xie G."/>
            <person name="Brettin T.S."/>
        </authorList>
    </citation>
    <scope>NUCLEOTIDE SEQUENCE [LARGE SCALE GENOMIC DNA]</scope>
    <source>
        <strain evidence="10">657 / Type Ba4</strain>
    </source>
</reference>
<dbReference type="UniPathway" id="UPA00537">
    <property type="reaction ID" value="UER00594"/>
</dbReference>
<dbReference type="SUPFAM" id="SSF55681">
    <property type="entry name" value="Class II aaRS and biotin synthetases"/>
    <property type="match status" value="1"/>
</dbReference>